<protein>
    <recommendedName>
        <fullName evidence="3">Nephrocystin 3-like N-terminal domain-containing protein</fullName>
    </recommendedName>
</protein>
<dbReference type="SUPFAM" id="SSF52540">
    <property type="entry name" value="P-loop containing nucleoside triphosphate hydrolases"/>
    <property type="match status" value="1"/>
</dbReference>
<dbReference type="InterPro" id="IPR056884">
    <property type="entry name" value="NPHP3-like_N"/>
</dbReference>
<dbReference type="AlphaFoldDB" id="A0A6A5WXZ0"/>
<feature type="compositionally biased region" description="Low complexity" evidence="2">
    <location>
        <begin position="603"/>
        <end position="616"/>
    </location>
</feature>
<dbReference type="PANTHER" id="PTHR10039">
    <property type="entry name" value="AMELOGENIN"/>
    <property type="match status" value="1"/>
</dbReference>
<gene>
    <name evidence="4" type="ORF">P154DRAFT_519056</name>
</gene>
<proteinExistence type="predicted"/>
<dbReference type="PANTHER" id="PTHR10039:SF15">
    <property type="entry name" value="NACHT DOMAIN-CONTAINING PROTEIN"/>
    <property type="match status" value="1"/>
</dbReference>
<dbReference type="OrthoDB" id="4772757at2759"/>
<keyword evidence="5" id="KW-1185">Reference proteome</keyword>
<evidence type="ECO:0000256" key="1">
    <source>
        <dbReference type="ARBA" id="ARBA00022737"/>
    </source>
</evidence>
<dbReference type="EMBL" id="ML977565">
    <property type="protein sequence ID" value="KAF2005021.1"/>
    <property type="molecule type" value="Genomic_DNA"/>
</dbReference>
<organism evidence="4 5">
    <name type="scientific">Amniculicola lignicola CBS 123094</name>
    <dbReference type="NCBI Taxonomy" id="1392246"/>
    <lineage>
        <taxon>Eukaryota</taxon>
        <taxon>Fungi</taxon>
        <taxon>Dikarya</taxon>
        <taxon>Ascomycota</taxon>
        <taxon>Pezizomycotina</taxon>
        <taxon>Dothideomycetes</taxon>
        <taxon>Pleosporomycetidae</taxon>
        <taxon>Pleosporales</taxon>
        <taxon>Amniculicolaceae</taxon>
        <taxon>Amniculicola</taxon>
    </lineage>
</organism>
<dbReference type="Pfam" id="PF24883">
    <property type="entry name" value="NPHP3_N"/>
    <property type="match status" value="1"/>
</dbReference>
<dbReference type="Gene3D" id="3.40.50.300">
    <property type="entry name" value="P-loop containing nucleotide triphosphate hydrolases"/>
    <property type="match status" value="1"/>
</dbReference>
<evidence type="ECO:0000313" key="5">
    <source>
        <dbReference type="Proteomes" id="UP000799779"/>
    </source>
</evidence>
<reference evidence="4" key="1">
    <citation type="journal article" date="2020" name="Stud. Mycol.">
        <title>101 Dothideomycetes genomes: a test case for predicting lifestyles and emergence of pathogens.</title>
        <authorList>
            <person name="Haridas S."/>
            <person name="Albert R."/>
            <person name="Binder M."/>
            <person name="Bloem J."/>
            <person name="Labutti K."/>
            <person name="Salamov A."/>
            <person name="Andreopoulos B."/>
            <person name="Baker S."/>
            <person name="Barry K."/>
            <person name="Bills G."/>
            <person name="Bluhm B."/>
            <person name="Cannon C."/>
            <person name="Castanera R."/>
            <person name="Culley D."/>
            <person name="Daum C."/>
            <person name="Ezra D."/>
            <person name="Gonzalez J."/>
            <person name="Henrissat B."/>
            <person name="Kuo A."/>
            <person name="Liang C."/>
            <person name="Lipzen A."/>
            <person name="Lutzoni F."/>
            <person name="Magnuson J."/>
            <person name="Mondo S."/>
            <person name="Nolan M."/>
            <person name="Ohm R."/>
            <person name="Pangilinan J."/>
            <person name="Park H.-J."/>
            <person name="Ramirez L."/>
            <person name="Alfaro M."/>
            <person name="Sun H."/>
            <person name="Tritt A."/>
            <person name="Yoshinaga Y."/>
            <person name="Zwiers L.-H."/>
            <person name="Turgeon B."/>
            <person name="Goodwin S."/>
            <person name="Spatafora J."/>
            <person name="Crous P."/>
            <person name="Grigoriev I."/>
        </authorList>
    </citation>
    <scope>NUCLEOTIDE SEQUENCE</scope>
    <source>
        <strain evidence="4">CBS 123094</strain>
    </source>
</reference>
<accession>A0A6A5WXZ0</accession>
<dbReference type="Proteomes" id="UP000799779">
    <property type="component" value="Unassembled WGS sequence"/>
</dbReference>
<evidence type="ECO:0000259" key="3">
    <source>
        <dbReference type="Pfam" id="PF24883"/>
    </source>
</evidence>
<dbReference type="InterPro" id="IPR027417">
    <property type="entry name" value="P-loop_NTPase"/>
</dbReference>
<evidence type="ECO:0000313" key="4">
    <source>
        <dbReference type="EMBL" id="KAF2005021.1"/>
    </source>
</evidence>
<evidence type="ECO:0000256" key="2">
    <source>
        <dbReference type="SAM" id="MobiDB-lite"/>
    </source>
</evidence>
<name>A0A6A5WXZ0_9PLEO</name>
<feature type="domain" description="Nephrocystin 3-like N-terminal" evidence="3">
    <location>
        <begin position="166"/>
        <end position="347"/>
    </location>
</feature>
<feature type="region of interest" description="Disordered" evidence="2">
    <location>
        <begin position="593"/>
        <end position="616"/>
    </location>
</feature>
<keyword evidence="1" id="KW-0677">Repeat</keyword>
<feature type="compositionally biased region" description="Polar residues" evidence="2">
    <location>
        <begin position="593"/>
        <end position="602"/>
    </location>
</feature>
<sequence length="798" mass="90591">MLEAIAHILPKYRHFYDSCRQQFDKSADNGQMTIMSYVYVDIVQLCLELYHMFSRGSQRVGLRHRPCFSTSVLWRPLDSRFAKLQQRLVRHKQWFEAEMVPHNFDHLTQYRNDFLEYLRYQEEANMEVEDERMARRLKRVDKVKSWLSGAVDSNIFEYARQQRHTGSCSWFLDVPEYCQWKNTPFEEDVANNTLILNEHWHQRILFVQAKPAFGKTILSSHIIDDLSAEAENLDIGHEPPTTIFFHFSSSGPNRSNDAFRALAVQLLHAHRTDRNTLDALSLLMRNTSGQQKASYDDVIAVLNLLLRQHATFLVIDGVNECADIEYLLTILPELCRHADCRVLLLSRPDIDIPLEYQQWAHGSPHIIALDESHNASDIEHYLITNLNRMADQGYFGIGMDRSLIPLIACRADGVFLWAKLLLQYLQSPGLSPPERRITLEQGVRLEGLDSLYHSILIMLGRRFGAEKRIAADVFRWLSSSIKTLSTAALHAALAIAPGQPTSEDPHLLNFPSSIPRLTCGLVEIRDDHLFFIHSSAKTYLQSQASQDSNFSLYDDAAVHAHLAARCISYLRNNVPNRPLQRLQPYRPTATIAHNSGMSFRTNSSGDSGYKSMSSSDTEALPTPNLHTITPAAPPFDINMPFLRYASLCWPIHLSRALSYSSTSTQPASPRAHAALEAFVNIPWLPALSYFLASRTSVTAWVEASWRYSLPPNLSRLIPLLQDVKSVVPPATLEGRELRWVLNGVLQLNEALEGLRDEHGVSMRGNPSLVWQWGGAEGGTAGYWPIWDERRDCVLNGGV</sequence>